<accession>A0AAD8RLP6</accession>
<evidence type="ECO:0000313" key="2">
    <source>
        <dbReference type="EMBL" id="KAK1626442.1"/>
    </source>
</evidence>
<gene>
    <name evidence="2" type="ORF">QYE76_000757</name>
</gene>
<protein>
    <submittedName>
        <fullName evidence="2">Uncharacterized protein</fullName>
    </submittedName>
</protein>
<comment type="caution">
    <text evidence="2">The sequence shown here is derived from an EMBL/GenBank/DDBJ whole genome shotgun (WGS) entry which is preliminary data.</text>
</comment>
<proteinExistence type="predicted"/>
<dbReference type="EMBL" id="JAUUTY010000005">
    <property type="protein sequence ID" value="KAK1626442.1"/>
    <property type="molecule type" value="Genomic_DNA"/>
</dbReference>
<dbReference type="AlphaFoldDB" id="A0AAD8RLP6"/>
<evidence type="ECO:0000256" key="1">
    <source>
        <dbReference type="SAM" id="MobiDB-lite"/>
    </source>
</evidence>
<reference evidence="2" key="1">
    <citation type="submission" date="2023-07" db="EMBL/GenBank/DDBJ databases">
        <title>A chromosome-level genome assembly of Lolium multiflorum.</title>
        <authorList>
            <person name="Chen Y."/>
            <person name="Copetti D."/>
            <person name="Kolliker R."/>
            <person name="Studer B."/>
        </authorList>
    </citation>
    <scope>NUCLEOTIDE SEQUENCE</scope>
    <source>
        <strain evidence="2">02402/16</strain>
        <tissue evidence="2">Leaf</tissue>
    </source>
</reference>
<sequence length="115" mass="12345">MAAAAAPGARVLSRWPPTPPSRRTTRPIKYEVAAEPQPRRPIRRSNHLAYEVAASAASYVQRRARGLLSLRRGISSNTGRALHPPGRPWRGRWGAGAPGARARGPRAGARPAAMA</sequence>
<evidence type="ECO:0000313" key="3">
    <source>
        <dbReference type="Proteomes" id="UP001231189"/>
    </source>
</evidence>
<feature type="region of interest" description="Disordered" evidence="1">
    <location>
        <begin position="1"/>
        <end position="43"/>
    </location>
</feature>
<feature type="compositionally biased region" description="Low complexity" evidence="1">
    <location>
        <begin position="98"/>
        <end position="115"/>
    </location>
</feature>
<keyword evidence="3" id="KW-1185">Reference proteome</keyword>
<feature type="region of interest" description="Disordered" evidence="1">
    <location>
        <begin position="76"/>
        <end position="115"/>
    </location>
</feature>
<organism evidence="2 3">
    <name type="scientific">Lolium multiflorum</name>
    <name type="common">Italian ryegrass</name>
    <name type="synonym">Lolium perenne subsp. multiflorum</name>
    <dbReference type="NCBI Taxonomy" id="4521"/>
    <lineage>
        <taxon>Eukaryota</taxon>
        <taxon>Viridiplantae</taxon>
        <taxon>Streptophyta</taxon>
        <taxon>Embryophyta</taxon>
        <taxon>Tracheophyta</taxon>
        <taxon>Spermatophyta</taxon>
        <taxon>Magnoliopsida</taxon>
        <taxon>Liliopsida</taxon>
        <taxon>Poales</taxon>
        <taxon>Poaceae</taxon>
        <taxon>BOP clade</taxon>
        <taxon>Pooideae</taxon>
        <taxon>Poodae</taxon>
        <taxon>Poeae</taxon>
        <taxon>Poeae Chloroplast Group 2 (Poeae type)</taxon>
        <taxon>Loliodinae</taxon>
        <taxon>Loliinae</taxon>
        <taxon>Lolium</taxon>
    </lineage>
</organism>
<name>A0AAD8RLP6_LOLMU</name>
<dbReference type="Proteomes" id="UP001231189">
    <property type="component" value="Unassembled WGS sequence"/>
</dbReference>